<dbReference type="EMBL" id="HE650821">
    <property type="protein sequence ID" value="CCF56151.1"/>
    <property type="molecule type" value="Genomic_DNA"/>
</dbReference>
<evidence type="ECO:0008006" key="7">
    <source>
        <dbReference type="Google" id="ProtNLM"/>
    </source>
</evidence>
<sequence length="230" mass="27051">MARQNLIGMVVSQGKMQKTVKVRVESKLFNKKINKELFHRKDYLVHDEGEVSREGDLVRIEATRPISKRKFFSIAEILRNKGQQFAQYQYQVKSDVAKEEALKTQQFLERRSHTEAQDNSILLKDVRMIQNALSKGQSVEELEEIKKRYGITEFSQDTLKEILKLNVSDLQEKLTQQRSKIDSLHEKLDEFMNDDNKAIDYLKKHGIEDPTLLQKNIKRNILRKHLLQEL</sequence>
<organism evidence="5 6">
    <name type="scientific">Kazachstania africana (strain ATCC 22294 / BCRC 22015 / CBS 2517 / CECT 1963 / NBRC 1671 / NRRL Y-8276)</name>
    <name type="common">Yeast</name>
    <name type="synonym">Kluyveromyces africanus</name>
    <dbReference type="NCBI Taxonomy" id="1071382"/>
    <lineage>
        <taxon>Eukaryota</taxon>
        <taxon>Fungi</taxon>
        <taxon>Dikarya</taxon>
        <taxon>Ascomycota</taxon>
        <taxon>Saccharomycotina</taxon>
        <taxon>Saccharomycetes</taxon>
        <taxon>Saccharomycetales</taxon>
        <taxon>Saccharomycetaceae</taxon>
        <taxon>Kazachstania</taxon>
    </lineage>
</organism>
<evidence type="ECO:0000313" key="6">
    <source>
        <dbReference type="Proteomes" id="UP000005220"/>
    </source>
</evidence>
<dbReference type="GeneID" id="13886283"/>
<accession>H2AP51</accession>
<dbReference type="GO" id="GO:0005763">
    <property type="term" value="C:mitochondrial small ribosomal subunit"/>
    <property type="evidence" value="ECO:0007669"/>
    <property type="project" value="EnsemblFungi"/>
</dbReference>
<comment type="similarity">
    <text evidence="1">Belongs to the universal ribosomal protein uS17 family.</text>
</comment>
<keyword evidence="6" id="KW-1185">Reference proteome</keyword>
<dbReference type="PANTHER" id="PTHR10744:SF1">
    <property type="entry name" value="SMALL RIBOSOMAL SUBUNIT PROTEIN US17M"/>
    <property type="match status" value="1"/>
</dbReference>
<dbReference type="FunCoup" id="H2AP51">
    <property type="interactions" value="264"/>
</dbReference>
<evidence type="ECO:0000256" key="2">
    <source>
        <dbReference type="ARBA" id="ARBA00022980"/>
    </source>
</evidence>
<dbReference type="GO" id="GO:0003735">
    <property type="term" value="F:structural constituent of ribosome"/>
    <property type="evidence" value="ECO:0007669"/>
    <property type="project" value="EnsemblFungi"/>
</dbReference>
<dbReference type="Pfam" id="PF00366">
    <property type="entry name" value="Ribosomal_S17"/>
    <property type="match status" value="1"/>
</dbReference>
<keyword evidence="4" id="KW-0175">Coiled coil</keyword>
<keyword evidence="2" id="KW-0689">Ribosomal protein</keyword>
<protein>
    <recommendedName>
        <fullName evidence="7">37S ribosomal protein S17, mitochondrial</fullName>
    </recommendedName>
</protein>
<dbReference type="Gene3D" id="2.40.50.140">
    <property type="entry name" value="Nucleic acid-binding proteins"/>
    <property type="match status" value="1"/>
</dbReference>
<dbReference type="SUPFAM" id="SSF50249">
    <property type="entry name" value="Nucleic acid-binding proteins"/>
    <property type="match status" value="1"/>
</dbReference>
<evidence type="ECO:0000256" key="3">
    <source>
        <dbReference type="ARBA" id="ARBA00023274"/>
    </source>
</evidence>
<dbReference type="HOGENOM" id="CLU_1246209_0_0_1"/>
<dbReference type="KEGG" id="kaf:KAFR_0A07170"/>
<dbReference type="RefSeq" id="XP_003955286.1">
    <property type="nucleotide sequence ID" value="XM_003955237.1"/>
</dbReference>
<dbReference type="CDD" id="cd00364">
    <property type="entry name" value="Ribosomal_uS17"/>
    <property type="match status" value="1"/>
</dbReference>
<proteinExistence type="inferred from homology"/>
<dbReference type="AlphaFoldDB" id="H2AP51"/>
<keyword evidence="3" id="KW-0687">Ribonucleoprotein</keyword>
<dbReference type="OrthoDB" id="274752at2759"/>
<evidence type="ECO:0000256" key="1">
    <source>
        <dbReference type="ARBA" id="ARBA00010254"/>
    </source>
</evidence>
<dbReference type="eggNOG" id="KOG1740">
    <property type="taxonomic scope" value="Eukaryota"/>
</dbReference>
<gene>
    <name evidence="5" type="primary">KAFR0A07170</name>
    <name evidence="5" type="ORF">KAFR_0A07170</name>
</gene>
<evidence type="ECO:0000313" key="5">
    <source>
        <dbReference type="EMBL" id="CCF56151.1"/>
    </source>
</evidence>
<evidence type="ECO:0000256" key="4">
    <source>
        <dbReference type="SAM" id="Coils"/>
    </source>
</evidence>
<dbReference type="GO" id="GO:0006412">
    <property type="term" value="P:translation"/>
    <property type="evidence" value="ECO:0007669"/>
    <property type="project" value="InterPro"/>
</dbReference>
<dbReference type="STRING" id="1071382.H2AP51"/>
<dbReference type="Proteomes" id="UP000005220">
    <property type="component" value="Chromosome 1"/>
</dbReference>
<feature type="coiled-coil region" evidence="4">
    <location>
        <begin position="160"/>
        <end position="194"/>
    </location>
</feature>
<dbReference type="InterPro" id="IPR012340">
    <property type="entry name" value="NA-bd_OB-fold"/>
</dbReference>
<reference evidence="5 6" key="1">
    <citation type="journal article" date="2011" name="Proc. Natl. Acad. Sci. U.S.A.">
        <title>Evolutionary erosion of yeast sex chromosomes by mating-type switching accidents.</title>
        <authorList>
            <person name="Gordon J.L."/>
            <person name="Armisen D."/>
            <person name="Proux-Wera E."/>
            <person name="Oheigeartaigh S.S."/>
            <person name="Byrne K.P."/>
            <person name="Wolfe K.H."/>
        </authorList>
    </citation>
    <scope>NUCLEOTIDE SEQUENCE [LARGE SCALE GENOMIC DNA]</scope>
    <source>
        <strain evidence="6">ATCC 22294 / BCRC 22015 / CBS 2517 / CECT 1963 / NBRC 1671 / NRRL Y-8276</strain>
    </source>
</reference>
<dbReference type="InterPro" id="IPR000266">
    <property type="entry name" value="Ribosomal_uS17"/>
</dbReference>
<name>H2AP51_KAZAF</name>
<dbReference type="InParanoid" id="H2AP51"/>
<dbReference type="PANTHER" id="PTHR10744">
    <property type="entry name" value="40S RIBOSOMAL PROTEIN S11 FAMILY MEMBER"/>
    <property type="match status" value="1"/>
</dbReference>